<dbReference type="Proteomes" id="UP001057134">
    <property type="component" value="Chromosome"/>
</dbReference>
<sequence length="67" mass="7831">MDLNEMIEKLRDRMIQTAMRQGNLCDKNVVELSQQLDVLLLAQHRRRCYQRSRGKRASAARTVISSQ</sequence>
<organism evidence="1 2">
    <name type="scientific">Paenibacillus konkukensis</name>
    <dbReference type="NCBI Taxonomy" id="2020716"/>
    <lineage>
        <taxon>Bacteria</taxon>
        <taxon>Bacillati</taxon>
        <taxon>Bacillota</taxon>
        <taxon>Bacilli</taxon>
        <taxon>Bacillales</taxon>
        <taxon>Paenibacillaceae</taxon>
        <taxon>Paenibacillus</taxon>
    </lineage>
</organism>
<dbReference type="InterPro" id="IPR018540">
    <property type="entry name" value="Spo0E-like"/>
</dbReference>
<evidence type="ECO:0000313" key="1">
    <source>
        <dbReference type="EMBL" id="UQZ81491.1"/>
    </source>
</evidence>
<dbReference type="EMBL" id="CP027059">
    <property type="protein sequence ID" value="UQZ81491.1"/>
    <property type="molecule type" value="Genomic_DNA"/>
</dbReference>
<gene>
    <name evidence="1" type="ORF">SK3146_00647</name>
</gene>
<proteinExistence type="predicted"/>
<dbReference type="SUPFAM" id="SSF140500">
    <property type="entry name" value="BAS1536-like"/>
    <property type="match status" value="1"/>
</dbReference>
<dbReference type="InterPro" id="IPR037208">
    <property type="entry name" value="Spo0E-like_sf"/>
</dbReference>
<dbReference type="InterPro" id="IPR036638">
    <property type="entry name" value="HLH_DNA-bd_sf"/>
</dbReference>
<keyword evidence="2" id="KW-1185">Reference proteome</keyword>
<name>A0ABY4RI25_9BACL</name>
<dbReference type="Gene3D" id="4.10.280.10">
    <property type="entry name" value="Helix-loop-helix DNA-binding domain"/>
    <property type="match status" value="1"/>
</dbReference>
<accession>A0ABY4RI25</accession>
<reference evidence="1" key="2">
    <citation type="journal article" date="2021" name="J Anim Sci Technol">
        <title>Complete genome sequence of Paenibacillus konkukensis sp. nov. SK3146 as a potential probiotic strain.</title>
        <authorList>
            <person name="Jung H.I."/>
            <person name="Park S."/>
            <person name="Niu K.M."/>
            <person name="Lee S.W."/>
            <person name="Kothari D."/>
            <person name="Yi K.J."/>
            <person name="Kim S.K."/>
        </authorList>
    </citation>
    <scope>NUCLEOTIDE SEQUENCE</scope>
    <source>
        <strain evidence="1">SK3146</strain>
    </source>
</reference>
<reference evidence="1" key="1">
    <citation type="submission" date="2018-02" db="EMBL/GenBank/DDBJ databases">
        <authorList>
            <person name="Kim S.-K."/>
            <person name="Jung H.-I."/>
            <person name="Lee S.-W."/>
        </authorList>
    </citation>
    <scope>NUCLEOTIDE SEQUENCE</scope>
    <source>
        <strain evidence="1">SK3146</strain>
    </source>
</reference>
<dbReference type="RefSeq" id="WP_249863724.1">
    <property type="nucleotide sequence ID" value="NZ_CP027059.1"/>
</dbReference>
<protein>
    <submittedName>
        <fullName evidence="1">Spo0E like sporulation regulatory protein</fullName>
    </submittedName>
</protein>
<evidence type="ECO:0000313" key="2">
    <source>
        <dbReference type="Proteomes" id="UP001057134"/>
    </source>
</evidence>
<dbReference type="Pfam" id="PF09388">
    <property type="entry name" value="SpoOE-like"/>
    <property type="match status" value="1"/>
</dbReference>